<evidence type="ECO:0000259" key="3">
    <source>
        <dbReference type="Pfam" id="PF13400"/>
    </source>
</evidence>
<dbReference type="Pfam" id="PF13400">
    <property type="entry name" value="Tad"/>
    <property type="match status" value="1"/>
</dbReference>
<evidence type="ECO:0000313" key="5">
    <source>
        <dbReference type="Proteomes" id="UP000294621"/>
    </source>
</evidence>
<evidence type="ECO:0000256" key="2">
    <source>
        <dbReference type="SAM" id="Phobius"/>
    </source>
</evidence>
<gene>
    <name evidence="4" type="ORF">E2R57_01570</name>
</gene>
<feature type="transmembrane region" description="Helical" evidence="2">
    <location>
        <begin position="28"/>
        <end position="51"/>
    </location>
</feature>
<dbReference type="RefSeq" id="WP_133345843.1">
    <property type="nucleotide sequence ID" value="NZ_SMZQ01000001.1"/>
</dbReference>
<protein>
    <recommendedName>
        <fullName evidence="3">Putative Flp pilus-assembly TadG-like N-terminal domain-containing protein</fullName>
    </recommendedName>
</protein>
<dbReference type="EMBL" id="SMZQ01000001">
    <property type="protein sequence ID" value="TDL41384.1"/>
    <property type="molecule type" value="Genomic_DNA"/>
</dbReference>
<feature type="domain" description="Putative Flp pilus-assembly TadG-like N-terminal" evidence="3">
    <location>
        <begin position="24"/>
        <end position="66"/>
    </location>
</feature>
<keyword evidence="2" id="KW-0472">Membrane</keyword>
<organism evidence="4 5">
    <name type="scientific">Arthrobacter nitrophenolicus</name>
    <dbReference type="NCBI Taxonomy" id="683150"/>
    <lineage>
        <taxon>Bacteria</taxon>
        <taxon>Bacillati</taxon>
        <taxon>Actinomycetota</taxon>
        <taxon>Actinomycetes</taxon>
        <taxon>Micrococcales</taxon>
        <taxon>Micrococcaceae</taxon>
        <taxon>Arthrobacter</taxon>
    </lineage>
</organism>
<dbReference type="Proteomes" id="UP000294621">
    <property type="component" value="Unassembled WGS sequence"/>
</dbReference>
<evidence type="ECO:0000313" key="4">
    <source>
        <dbReference type="EMBL" id="TDL41384.1"/>
    </source>
</evidence>
<comment type="caution">
    <text evidence="4">The sequence shown here is derived from an EMBL/GenBank/DDBJ whole genome shotgun (WGS) entry which is preliminary data.</text>
</comment>
<keyword evidence="2" id="KW-0812">Transmembrane</keyword>
<proteinExistence type="predicted"/>
<feature type="compositionally biased region" description="Polar residues" evidence="1">
    <location>
        <begin position="11"/>
        <end position="20"/>
    </location>
</feature>
<dbReference type="InterPro" id="IPR028087">
    <property type="entry name" value="Tad_N"/>
</dbReference>
<accession>A0A4R5Y9P3</accession>
<keyword evidence="2" id="KW-1133">Transmembrane helix</keyword>
<evidence type="ECO:0000256" key="1">
    <source>
        <dbReference type="SAM" id="MobiDB-lite"/>
    </source>
</evidence>
<dbReference type="OrthoDB" id="5187898at2"/>
<sequence>MRRLTRRSLLNAKSSGNGPDSQKGAASIIVAVLMVALLGMAALAVDVGAMYSERTQLQSGADFSALTIAGDCANEDCGDYASTADALANDNANDSSSGIAAITFPDSNTVRVETNAREAGSGDDHFSLFFARVLGIDTAEIGAVAEASWGAPSAATTLPWTISQCIFEKYLSESQLAELRSTGNFTGDPDPTRILFRYDENVPTYEPCAAENGYAPGGFGWLDLEGGCSAFIDVAESEVGSNPGNDFPNVCHSILPTLRDDPVLIPLFNEATQSGQKTRYDLAGFLAFQVTGYKLGGGPTLTQLDPLAPDCEGGNCRGIQGYFTRYVSIEEGVSSTGDGPNFGATAVYLSK</sequence>
<reference evidence="4 5" key="1">
    <citation type="submission" date="2019-03" db="EMBL/GenBank/DDBJ databases">
        <title>Genome Sequencing and Assembly of Various Microbes Isolated from Partially Reclaimed Soil and Acid Mine Drainage (AMD) Site.</title>
        <authorList>
            <person name="Steinbock B."/>
            <person name="Bechtold R."/>
            <person name="Sevigny J.L."/>
            <person name="Thomas D."/>
            <person name="Cuthill L.R."/>
            <person name="Aveiro Johannsen E.J."/>
            <person name="Thomas K."/>
            <person name="Ghosh A."/>
        </authorList>
    </citation>
    <scope>NUCLEOTIDE SEQUENCE [LARGE SCALE GENOMIC DNA]</scope>
    <source>
        <strain evidence="4 5">S-A1</strain>
    </source>
</reference>
<name>A0A4R5Y9P3_9MICC</name>
<dbReference type="AlphaFoldDB" id="A0A4R5Y9P3"/>
<feature type="region of interest" description="Disordered" evidence="1">
    <location>
        <begin position="1"/>
        <end position="23"/>
    </location>
</feature>